<dbReference type="RefSeq" id="XP_449880.1">
    <property type="nucleotide sequence ID" value="XM_449880.1"/>
</dbReference>
<evidence type="ECO:0000313" key="3">
    <source>
        <dbReference type="Proteomes" id="UP000002428"/>
    </source>
</evidence>
<dbReference type="KEGG" id="cgr:2891430"/>
<dbReference type="EMBL" id="CR380959">
    <property type="protein sequence ID" value="CAG62860.1"/>
    <property type="molecule type" value="Genomic_DNA"/>
</dbReference>
<sequence>MQEEFCKNKNQGHFWEVLVVGGKWNCISTVVISQIGYYEIGELLHSKRSKNNNHQHREITTICSFDTVSMRYLPGKTP</sequence>
<accession>Q6FIR4</accession>
<name>Q6FIR4_CANGA</name>
<keyword evidence="3" id="KW-1185">Reference proteome</keyword>
<proteinExistence type="predicted"/>
<evidence type="ECO:0000313" key="2">
    <source>
        <dbReference type="EMBL" id="CAG62860.1"/>
    </source>
</evidence>
<dbReference type="HOGENOM" id="CLU_2621787_0_0_1"/>
<dbReference type="Proteomes" id="UP000002428">
    <property type="component" value="Chromosome M"/>
</dbReference>
<dbReference type="AlphaFoldDB" id="Q6FIR4"/>
<organism evidence="2 3">
    <name type="scientific">Candida glabrata (strain ATCC 2001 / BCRC 20586 / JCM 3761 / NBRC 0622 / NRRL Y-65 / CBS 138)</name>
    <name type="common">Yeast</name>
    <name type="synonym">Nakaseomyces glabratus</name>
    <dbReference type="NCBI Taxonomy" id="284593"/>
    <lineage>
        <taxon>Eukaryota</taxon>
        <taxon>Fungi</taxon>
        <taxon>Dikarya</taxon>
        <taxon>Ascomycota</taxon>
        <taxon>Saccharomycotina</taxon>
        <taxon>Saccharomycetes</taxon>
        <taxon>Saccharomycetales</taxon>
        <taxon>Saccharomycetaceae</taxon>
        <taxon>Nakaseomyces</taxon>
    </lineage>
</organism>
<evidence type="ECO:0000313" key="1">
    <source>
        <dbReference type="CGD" id="CAL0137179"/>
    </source>
</evidence>
<dbReference type="CGD" id="CAL0137179">
    <property type="gene designation" value="CAGL0M12364g"/>
</dbReference>
<dbReference type="VEuPathDB" id="FungiDB:CAGL0M12364g"/>
<dbReference type="InParanoid" id="Q6FIR4"/>
<protein>
    <submittedName>
        <fullName evidence="2">Uncharacterized protein</fullName>
    </submittedName>
</protein>
<reference evidence="2 3" key="1">
    <citation type="journal article" date="2004" name="Nature">
        <title>Genome evolution in yeasts.</title>
        <authorList>
            <consortium name="Genolevures"/>
            <person name="Dujon B."/>
            <person name="Sherman D."/>
            <person name="Fischer G."/>
            <person name="Durrens P."/>
            <person name="Casaregola S."/>
            <person name="Lafontaine I."/>
            <person name="de Montigny J."/>
            <person name="Marck C."/>
            <person name="Neuveglise C."/>
            <person name="Talla E."/>
            <person name="Goffard N."/>
            <person name="Frangeul L."/>
            <person name="Aigle M."/>
            <person name="Anthouard V."/>
            <person name="Babour A."/>
            <person name="Barbe V."/>
            <person name="Barnay S."/>
            <person name="Blanchin S."/>
            <person name="Beckerich J.M."/>
            <person name="Beyne E."/>
            <person name="Bleykasten C."/>
            <person name="Boisrame A."/>
            <person name="Boyer J."/>
            <person name="Cattolico L."/>
            <person name="Confanioleri F."/>
            <person name="de Daruvar A."/>
            <person name="Despons L."/>
            <person name="Fabre E."/>
            <person name="Fairhead C."/>
            <person name="Ferry-Dumazet H."/>
            <person name="Groppi A."/>
            <person name="Hantraye F."/>
            <person name="Hennequin C."/>
            <person name="Jauniaux N."/>
            <person name="Joyet P."/>
            <person name="Kachouri R."/>
            <person name="Kerrest A."/>
            <person name="Koszul R."/>
            <person name="Lemaire M."/>
            <person name="Lesur I."/>
            <person name="Ma L."/>
            <person name="Muller H."/>
            <person name="Nicaud J.M."/>
            <person name="Nikolski M."/>
            <person name="Oztas S."/>
            <person name="Ozier-Kalogeropoulos O."/>
            <person name="Pellenz S."/>
            <person name="Potier S."/>
            <person name="Richard G.F."/>
            <person name="Straub M.L."/>
            <person name="Suleau A."/>
            <person name="Swennene D."/>
            <person name="Tekaia F."/>
            <person name="Wesolowski-Louvel M."/>
            <person name="Westhof E."/>
            <person name="Wirth B."/>
            <person name="Zeniou-Meyer M."/>
            <person name="Zivanovic I."/>
            <person name="Bolotin-Fukuhara M."/>
            <person name="Thierry A."/>
            <person name="Bouchier C."/>
            <person name="Caudron B."/>
            <person name="Scarpelli C."/>
            <person name="Gaillardin C."/>
            <person name="Weissenbach J."/>
            <person name="Wincker P."/>
            <person name="Souciet J.L."/>
        </authorList>
    </citation>
    <scope>NUCLEOTIDE SEQUENCE [LARGE SCALE GENOMIC DNA]</scope>
    <source>
        <strain evidence="3">ATCC 2001 / BCRC 20586 / JCM 3761 / NBRC 0622 / NRRL Y-65 / CBS 138</strain>
    </source>
</reference>
<gene>
    <name evidence="1 2" type="ordered locus">CAGL0M12364g</name>
</gene>